<evidence type="ECO:0000313" key="2">
    <source>
        <dbReference type="Ensembl" id="ENSMUSP00000137992.2"/>
    </source>
</evidence>
<dbReference type="OrthoDB" id="6091938at2759"/>
<proteinExistence type="predicted"/>
<evidence type="ECO:0000313" key="3">
    <source>
        <dbReference type="MGI" id="MGI:2137896"/>
    </source>
</evidence>
<dbReference type="HOGENOM" id="CLU_2399091_0_0_1"/>
<gene>
    <name evidence="2 3" type="primary">Zfp451</name>
</gene>
<name>M0QWT6_MOUSE</name>
<evidence type="ECO:0000256" key="1">
    <source>
        <dbReference type="SAM" id="MobiDB-lite"/>
    </source>
</evidence>
<sequence length="93" mass="10048">MGDPGPEIIESVPPAGPEASESTTDENEDDIQFVSEGPLRPVLEYIDLVSSDDEEPSTSHSDDSEQMQLILEQKDHSNVEAGCGGLRSQFCVL</sequence>
<dbReference type="Ensembl" id="ENSMUST00000139143.8">
    <property type="protein sequence ID" value="ENSMUSP00000137992.2"/>
    <property type="gene ID" value="ENSMUSG00000042197.14"/>
</dbReference>
<reference evidence="2" key="4">
    <citation type="submission" date="2025-09" db="UniProtKB">
        <authorList>
            <consortium name="Ensembl"/>
        </authorList>
    </citation>
    <scope>IDENTIFICATION</scope>
    <source>
        <strain evidence="2">C57BL/6J</strain>
    </source>
</reference>
<dbReference type="Antibodypedia" id="2845">
    <property type="antibodies" value="87 antibodies from 21 providers"/>
</dbReference>
<dbReference type="MGI" id="MGI:2137896">
    <property type="gene designation" value="Zfp451"/>
</dbReference>
<dbReference type="AGR" id="MGI:2137896"/>
<dbReference type="ExpressionAtlas" id="M0QWT6">
    <property type="expression patterns" value="baseline and differential"/>
</dbReference>
<dbReference type="VEuPathDB" id="HostDB:ENSMUSG00000042197"/>
<accession>M0QWT6</accession>
<evidence type="ECO:0000313" key="4">
    <source>
        <dbReference type="Proteomes" id="UP000000589"/>
    </source>
</evidence>
<reference evidence="2" key="3">
    <citation type="submission" date="2025-08" db="UniProtKB">
        <authorList>
            <consortium name="Ensembl"/>
        </authorList>
    </citation>
    <scope>IDENTIFICATION</scope>
    <source>
        <strain evidence="2">C57BL/6J</strain>
    </source>
</reference>
<reference evidence="2 4" key="2">
    <citation type="journal article" date="2011" name="PLoS Biol.">
        <title>Modernizing reference genome assemblies.</title>
        <authorList>
            <person name="Church D.M."/>
            <person name="Schneider V.A."/>
            <person name="Graves T."/>
            <person name="Auger K."/>
            <person name="Cunningham F."/>
            <person name="Bouk N."/>
            <person name="Chen H.C."/>
            <person name="Agarwala R."/>
            <person name="McLaren W.M."/>
            <person name="Ritchie G.R."/>
            <person name="Albracht D."/>
            <person name="Kremitzki M."/>
            <person name="Rock S."/>
            <person name="Kotkiewicz H."/>
            <person name="Kremitzki C."/>
            <person name="Wollam A."/>
            <person name="Trani L."/>
            <person name="Fulton L."/>
            <person name="Fulton R."/>
            <person name="Matthews L."/>
            <person name="Whitehead S."/>
            <person name="Chow W."/>
            <person name="Torrance J."/>
            <person name="Dunn M."/>
            <person name="Harden G."/>
            <person name="Threadgold G."/>
            <person name="Wood J."/>
            <person name="Collins J."/>
            <person name="Heath P."/>
            <person name="Griffiths G."/>
            <person name="Pelan S."/>
            <person name="Grafham D."/>
            <person name="Eichler E.E."/>
            <person name="Weinstock G."/>
            <person name="Mardis E.R."/>
            <person name="Wilson R.K."/>
            <person name="Howe K."/>
            <person name="Flicek P."/>
            <person name="Hubbard T."/>
        </authorList>
    </citation>
    <scope>NUCLEOTIDE SEQUENCE [LARGE SCALE GENOMIC DNA]</scope>
    <source>
        <strain evidence="2 4">C57BL/6J</strain>
    </source>
</reference>
<dbReference type="Bgee" id="ENSMUSG00000042197">
    <property type="expression patterns" value="Expressed in spermatid and 249 other cell types or tissues"/>
</dbReference>
<keyword evidence="4" id="KW-1185">Reference proteome</keyword>
<protein>
    <submittedName>
        <fullName evidence="2">Zinc finger protein 451</fullName>
    </submittedName>
</protein>
<feature type="region of interest" description="Disordered" evidence="1">
    <location>
        <begin position="1"/>
        <end position="37"/>
    </location>
</feature>
<dbReference type="Proteomes" id="UP000000589">
    <property type="component" value="Chromosome 1"/>
</dbReference>
<organism evidence="2 4">
    <name type="scientific">Mus musculus</name>
    <name type="common">Mouse</name>
    <dbReference type="NCBI Taxonomy" id="10090"/>
    <lineage>
        <taxon>Eukaryota</taxon>
        <taxon>Metazoa</taxon>
        <taxon>Chordata</taxon>
        <taxon>Craniata</taxon>
        <taxon>Vertebrata</taxon>
        <taxon>Euteleostomi</taxon>
        <taxon>Mammalia</taxon>
        <taxon>Eutheria</taxon>
        <taxon>Euarchontoglires</taxon>
        <taxon>Glires</taxon>
        <taxon>Rodentia</taxon>
        <taxon>Myomorpha</taxon>
        <taxon>Muroidea</taxon>
        <taxon>Muridae</taxon>
        <taxon>Murinae</taxon>
        <taxon>Mus</taxon>
        <taxon>Mus</taxon>
    </lineage>
</organism>
<reference evidence="2 4" key="1">
    <citation type="journal article" date="2009" name="PLoS Biol.">
        <title>Lineage-specific biology revealed by a finished genome assembly of the mouse.</title>
        <authorList>
            <consortium name="Mouse Genome Sequencing Consortium"/>
            <person name="Church D.M."/>
            <person name="Goodstadt L."/>
            <person name="Hillier L.W."/>
            <person name="Zody M.C."/>
            <person name="Goldstein S."/>
            <person name="She X."/>
            <person name="Bult C.J."/>
            <person name="Agarwala R."/>
            <person name="Cherry J.L."/>
            <person name="DiCuccio M."/>
            <person name="Hlavina W."/>
            <person name="Kapustin Y."/>
            <person name="Meric P."/>
            <person name="Maglott D."/>
            <person name="Birtle Z."/>
            <person name="Marques A.C."/>
            <person name="Graves T."/>
            <person name="Zhou S."/>
            <person name="Teague B."/>
            <person name="Potamousis K."/>
            <person name="Churas C."/>
            <person name="Place M."/>
            <person name="Herschleb J."/>
            <person name="Runnheim R."/>
            <person name="Forrest D."/>
            <person name="Amos-Landgraf J."/>
            <person name="Schwartz D.C."/>
            <person name="Cheng Z."/>
            <person name="Lindblad-Toh K."/>
            <person name="Eichler E.E."/>
            <person name="Ponting C.P."/>
        </authorList>
    </citation>
    <scope>NUCLEOTIDE SEQUENCE [LARGE SCALE GENOMIC DNA]</scope>
    <source>
        <strain evidence="2 4">C57BL/6J</strain>
    </source>
</reference>
<dbReference type="AlphaFoldDB" id="M0QWT6"/>
<dbReference type="GeneTree" id="ENSGT00390000011354"/>